<dbReference type="AlphaFoldDB" id="A0A164NV75"/>
<gene>
    <name evidence="5" type="ORF">SISNIDRAFT_498113</name>
</gene>
<evidence type="ECO:0000256" key="4">
    <source>
        <dbReference type="ARBA" id="ARBA00023157"/>
    </source>
</evidence>
<dbReference type="PROSITE" id="PS51808">
    <property type="entry name" value="CHCH"/>
    <property type="match status" value="1"/>
</dbReference>
<comment type="subcellular location">
    <subcellularLocation>
        <location evidence="1">Mitochondrion</location>
    </subcellularLocation>
</comment>
<dbReference type="Pfam" id="PF02297">
    <property type="entry name" value="COX6B"/>
    <property type="match status" value="1"/>
</dbReference>
<sequence length="163" mass="18578">MILSHWHVRKDAAFRSSLCPLEKGTRSVVLLRRKRYDDDERDTKHTDAQIAPVRVERMGWFSLSSSAPTPGAAPDRSSRQRCWDTRDAYYACLDLHEILEPGGDAEKTKGVCGKERTAYEGSCAKSWVEYFNRRRVLAEEQKSQIAMANRQAEEAKSKRGGSR</sequence>
<keyword evidence="6" id="KW-1185">Reference proteome</keyword>
<protein>
    <submittedName>
        <fullName evidence="5">Uncharacterized protein</fullName>
    </submittedName>
</protein>
<evidence type="ECO:0000256" key="1">
    <source>
        <dbReference type="ARBA" id="ARBA00004173"/>
    </source>
</evidence>
<dbReference type="EMBL" id="KV419440">
    <property type="protein sequence ID" value="KZS88071.1"/>
    <property type="molecule type" value="Genomic_DNA"/>
</dbReference>
<reference evidence="5 6" key="1">
    <citation type="journal article" date="2016" name="Mol. Biol. Evol.">
        <title>Comparative Genomics of Early-Diverging Mushroom-Forming Fungi Provides Insights into the Origins of Lignocellulose Decay Capabilities.</title>
        <authorList>
            <person name="Nagy L.G."/>
            <person name="Riley R."/>
            <person name="Tritt A."/>
            <person name="Adam C."/>
            <person name="Daum C."/>
            <person name="Floudas D."/>
            <person name="Sun H."/>
            <person name="Yadav J.S."/>
            <person name="Pangilinan J."/>
            <person name="Larsson K.H."/>
            <person name="Matsuura K."/>
            <person name="Barry K."/>
            <person name="Labutti K."/>
            <person name="Kuo R."/>
            <person name="Ohm R.A."/>
            <person name="Bhattacharya S.S."/>
            <person name="Shirouzu T."/>
            <person name="Yoshinaga Y."/>
            <person name="Martin F.M."/>
            <person name="Grigoriev I.V."/>
            <person name="Hibbett D.S."/>
        </authorList>
    </citation>
    <scope>NUCLEOTIDE SEQUENCE [LARGE SCALE GENOMIC DNA]</scope>
    <source>
        <strain evidence="5 6">HHB9708</strain>
    </source>
</reference>
<dbReference type="OrthoDB" id="5545577at2759"/>
<dbReference type="PANTHER" id="PTHR47677:SF1">
    <property type="entry name" value="CYTOCHROME C OXIDASE ASSEMBLY FACTOR 6"/>
    <property type="match status" value="1"/>
</dbReference>
<keyword evidence="4" id="KW-1015">Disulfide bond</keyword>
<dbReference type="InterPro" id="IPR048280">
    <property type="entry name" value="COX6B-like"/>
</dbReference>
<comment type="similarity">
    <text evidence="2">Belongs to the cytochrome c oxidase subunit 6B family.</text>
</comment>
<proteinExistence type="inferred from homology"/>
<evidence type="ECO:0000256" key="2">
    <source>
        <dbReference type="ARBA" id="ARBA00006425"/>
    </source>
</evidence>
<dbReference type="STRING" id="1314777.A0A164NV75"/>
<evidence type="ECO:0000313" key="6">
    <source>
        <dbReference type="Proteomes" id="UP000076722"/>
    </source>
</evidence>
<dbReference type="GO" id="GO:0005739">
    <property type="term" value="C:mitochondrion"/>
    <property type="evidence" value="ECO:0007669"/>
    <property type="project" value="UniProtKB-SubCell"/>
</dbReference>
<accession>A0A164NV75</accession>
<name>A0A164NV75_9AGAM</name>
<dbReference type="Gene3D" id="1.10.10.140">
    <property type="entry name" value="Cytochrome c oxidase, subunit VIb"/>
    <property type="match status" value="1"/>
</dbReference>
<keyword evidence="3" id="KW-0496">Mitochondrion</keyword>
<organism evidence="5 6">
    <name type="scientific">Sistotremastrum niveocremeum HHB9708</name>
    <dbReference type="NCBI Taxonomy" id="1314777"/>
    <lineage>
        <taxon>Eukaryota</taxon>
        <taxon>Fungi</taxon>
        <taxon>Dikarya</taxon>
        <taxon>Basidiomycota</taxon>
        <taxon>Agaricomycotina</taxon>
        <taxon>Agaricomycetes</taxon>
        <taxon>Sistotremastrales</taxon>
        <taxon>Sistotremastraceae</taxon>
        <taxon>Sertulicium</taxon>
        <taxon>Sertulicium niveocremeum</taxon>
    </lineage>
</organism>
<evidence type="ECO:0000313" key="5">
    <source>
        <dbReference type="EMBL" id="KZS88071.1"/>
    </source>
</evidence>
<dbReference type="InterPro" id="IPR036549">
    <property type="entry name" value="CX6/COA6-like_sf"/>
</dbReference>
<dbReference type="SUPFAM" id="SSF47694">
    <property type="entry name" value="Cytochrome c oxidase subunit h"/>
    <property type="match status" value="1"/>
</dbReference>
<dbReference type="PANTHER" id="PTHR47677">
    <property type="entry name" value="CYTOCHROME C OXIDASE ASSEMBLY FACTOR 6"/>
    <property type="match status" value="1"/>
</dbReference>
<dbReference type="Proteomes" id="UP000076722">
    <property type="component" value="Unassembled WGS sequence"/>
</dbReference>
<dbReference type="InterPro" id="IPR048281">
    <property type="entry name" value="COA6_fun"/>
</dbReference>
<evidence type="ECO:0000256" key="3">
    <source>
        <dbReference type="ARBA" id="ARBA00023128"/>
    </source>
</evidence>